<keyword evidence="1" id="KW-1185">Reference proteome</keyword>
<dbReference type="WBParaSite" id="ALUE_0001939801-mRNA-1">
    <property type="protein sequence ID" value="ALUE_0001939801-mRNA-1"/>
    <property type="gene ID" value="ALUE_0001939801"/>
</dbReference>
<reference evidence="2" key="1">
    <citation type="submission" date="2017-02" db="UniProtKB">
        <authorList>
            <consortium name="WormBaseParasite"/>
        </authorList>
    </citation>
    <scope>IDENTIFICATION</scope>
</reference>
<organism evidence="1 2">
    <name type="scientific">Ascaris lumbricoides</name>
    <name type="common">Giant roundworm</name>
    <dbReference type="NCBI Taxonomy" id="6252"/>
    <lineage>
        <taxon>Eukaryota</taxon>
        <taxon>Metazoa</taxon>
        <taxon>Ecdysozoa</taxon>
        <taxon>Nematoda</taxon>
        <taxon>Chromadorea</taxon>
        <taxon>Rhabditida</taxon>
        <taxon>Spirurina</taxon>
        <taxon>Ascaridomorpha</taxon>
        <taxon>Ascaridoidea</taxon>
        <taxon>Ascarididae</taxon>
        <taxon>Ascaris</taxon>
    </lineage>
</organism>
<evidence type="ECO:0000313" key="2">
    <source>
        <dbReference type="WBParaSite" id="ALUE_0001939801-mRNA-1"/>
    </source>
</evidence>
<proteinExistence type="predicted"/>
<accession>A0A0M3IKX0</accession>
<sequence>MIEGIKECSMNFNEEQQKIFVLSWQHLLNIVVRDMRNGYDERRRKEAKA</sequence>
<dbReference type="Proteomes" id="UP000036681">
    <property type="component" value="Unplaced"/>
</dbReference>
<evidence type="ECO:0000313" key="1">
    <source>
        <dbReference type="Proteomes" id="UP000036681"/>
    </source>
</evidence>
<dbReference type="AlphaFoldDB" id="A0A0M3IKX0"/>
<protein>
    <submittedName>
        <fullName evidence="2">Phage protein</fullName>
    </submittedName>
</protein>
<name>A0A0M3IKX0_ASCLU</name>